<dbReference type="Pfam" id="PF00237">
    <property type="entry name" value="Ribosomal_L22"/>
    <property type="match status" value="1"/>
</dbReference>
<dbReference type="GO" id="GO:0003735">
    <property type="term" value="F:structural constituent of ribosome"/>
    <property type="evidence" value="ECO:0007669"/>
    <property type="project" value="InterPro"/>
</dbReference>
<keyword evidence="2" id="KW-0699">rRNA-binding</keyword>
<dbReference type="InterPro" id="IPR036394">
    <property type="entry name" value="Ribosomal_uL22_sf"/>
</dbReference>
<evidence type="ECO:0000256" key="2">
    <source>
        <dbReference type="ARBA" id="ARBA00022730"/>
    </source>
</evidence>
<dbReference type="InterPro" id="IPR001063">
    <property type="entry name" value="Ribosomal_uL22"/>
</dbReference>
<evidence type="ECO:0000256" key="3">
    <source>
        <dbReference type="ARBA" id="ARBA00022884"/>
    </source>
</evidence>
<dbReference type="GO" id="GO:0006412">
    <property type="term" value="P:translation"/>
    <property type="evidence" value="ECO:0007669"/>
    <property type="project" value="InterPro"/>
</dbReference>
<evidence type="ECO:0000256" key="4">
    <source>
        <dbReference type="ARBA" id="ARBA00022980"/>
    </source>
</evidence>
<evidence type="ECO:0000313" key="6">
    <source>
        <dbReference type="EMBL" id="KUG22756.1"/>
    </source>
</evidence>
<dbReference type="HAMAP" id="MF_01331_B">
    <property type="entry name" value="Ribosomal_uL22_B"/>
    <property type="match status" value="1"/>
</dbReference>
<evidence type="ECO:0000256" key="5">
    <source>
        <dbReference type="ARBA" id="ARBA00023274"/>
    </source>
</evidence>
<name>A0A0W8FPQ0_9ZZZZ</name>
<evidence type="ECO:0000256" key="1">
    <source>
        <dbReference type="ARBA" id="ARBA00009451"/>
    </source>
</evidence>
<proteinExistence type="inferred from homology"/>
<dbReference type="PANTHER" id="PTHR13501">
    <property type="entry name" value="CHLOROPLAST 50S RIBOSOMAL PROTEIN L22-RELATED"/>
    <property type="match status" value="1"/>
</dbReference>
<dbReference type="PANTHER" id="PTHR13501:SF8">
    <property type="entry name" value="LARGE RIBOSOMAL SUBUNIT PROTEIN UL22M"/>
    <property type="match status" value="1"/>
</dbReference>
<sequence length="110" mass="12170">MEAKAVAKYIRMSPQKIRLVADLIRGKKVQEARNILLYTRKYAAGAIANVLKSAVANAAQNPNIDENILYVKEIFVDQGPALKRWRAATQGKAAPIRKKSSHITVILDEG</sequence>
<keyword evidence="3" id="KW-0694">RNA-binding</keyword>
<dbReference type="GO" id="GO:0019843">
    <property type="term" value="F:rRNA binding"/>
    <property type="evidence" value="ECO:0007669"/>
    <property type="project" value="UniProtKB-KW"/>
</dbReference>
<dbReference type="InterPro" id="IPR047867">
    <property type="entry name" value="Ribosomal_uL22_bac/org-type"/>
</dbReference>
<organism evidence="6">
    <name type="scientific">hydrocarbon metagenome</name>
    <dbReference type="NCBI Taxonomy" id="938273"/>
    <lineage>
        <taxon>unclassified sequences</taxon>
        <taxon>metagenomes</taxon>
        <taxon>ecological metagenomes</taxon>
    </lineage>
</organism>
<dbReference type="SUPFAM" id="SSF54843">
    <property type="entry name" value="Ribosomal protein L22"/>
    <property type="match status" value="1"/>
</dbReference>
<dbReference type="EMBL" id="LNQE01000941">
    <property type="protein sequence ID" value="KUG22756.1"/>
    <property type="molecule type" value="Genomic_DNA"/>
</dbReference>
<dbReference type="AlphaFoldDB" id="A0A0W8FPQ0"/>
<gene>
    <name evidence="6" type="ORF">ASZ90_007448</name>
</gene>
<accession>A0A0W8FPQ0</accession>
<comment type="similarity">
    <text evidence="1">Belongs to the universal ribosomal protein uL22 family.</text>
</comment>
<keyword evidence="5" id="KW-0687">Ribonucleoprotein</keyword>
<comment type="caution">
    <text evidence="6">The sequence shown here is derived from an EMBL/GenBank/DDBJ whole genome shotgun (WGS) entry which is preliminary data.</text>
</comment>
<dbReference type="InterPro" id="IPR005727">
    <property type="entry name" value="Ribosomal_uL22_bac/chlpt-type"/>
</dbReference>
<dbReference type="CDD" id="cd00336">
    <property type="entry name" value="Ribosomal_L22"/>
    <property type="match status" value="1"/>
</dbReference>
<protein>
    <submittedName>
        <fullName evidence="6">Lsu ribosomal protein l22p (L17e)</fullName>
    </submittedName>
</protein>
<dbReference type="NCBIfam" id="TIGR01044">
    <property type="entry name" value="rplV_bact"/>
    <property type="match status" value="1"/>
</dbReference>
<dbReference type="Gene3D" id="3.90.470.10">
    <property type="entry name" value="Ribosomal protein L22/L17"/>
    <property type="match status" value="1"/>
</dbReference>
<reference evidence="6" key="1">
    <citation type="journal article" date="2015" name="Proc. Natl. Acad. Sci. U.S.A.">
        <title>Networks of energetic and metabolic interactions define dynamics in microbial communities.</title>
        <authorList>
            <person name="Embree M."/>
            <person name="Liu J.K."/>
            <person name="Al-Bassam M.M."/>
            <person name="Zengler K."/>
        </authorList>
    </citation>
    <scope>NUCLEOTIDE SEQUENCE</scope>
</reference>
<dbReference type="GO" id="GO:0022625">
    <property type="term" value="C:cytosolic large ribosomal subunit"/>
    <property type="evidence" value="ECO:0007669"/>
    <property type="project" value="TreeGrafter"/>
</dbReference>
<keyword evidence="4 6" id="KW-0689">Ribosomal protein</keyword>